<dbReference type="RefSeq" id="WP_004332044.1">
    <property type="nucleotide sequence ID" value="NZ_ACNN01000005.1"/>
</dbReference>
<gene>
    <name evidence="2" type="ORF">POREN0001_1384</name>
</gene>
<organism evidence="2 3">
    <name type="scientific">Porphyromonas endodontalis (strain ATCC 35406 / DSM 24491 / JCM 8526 / CCUG 16442 / BCRC 14492 / NCTC 13058 / HG 370)</name>
    <name type="common">Bacteroides endodontalis</name>
    <dbReference type="NCBI Taxonomy" id="553175"/>
    <lineage>
        <taxon>Bacteria</taxon>
        <taxon>Pseudomonadati</taxon>
        <taxon>Bacteroidota</taxon>
        <taxon>Bacteroidia</taxon>
        <taxon>Bacteroidales</taxon>
        <taxon>Porphyromonadaceae</taxon>
        <taxon>Porphyromonas</taxon>
    </lineage>
</organism>
<name>C3J8D9_POREA</name>
<comment type="caution">
    <text evidence="2">The sequence shown here is derived from an EMBL/GenBank/DDBJ whole genome shotgun (WGS) entry which is preliminary data.</text>
</comment>
<evidence type="ECO:0000313" key="3">
    <source>
        <dbReference type="Proteomes" id="UP000004295"/>
    </source>
</evidence>
<dbReference type="Proteomes" id="UP000004295">
    <property type="component" value="Unassembled WGS sequence"/>
</dbReference>
<feature type="signal peptide" evidence="1">
    <location>
        <begin position="1"/>
        <end position="24"/>
    </location>
</feature>
<evidence type="ECO:0008006" key="4">
    <source>
        <dbReference type="Google" id="ProtNLM"/>
    </source>
</evidence>
<protein>
    <recommendedName>
        <fullName evidence="4">FG-GAP repeat protein</fullName>
    </recommendedName>
</protein>
<keyword evidence="3" id="KW-1185">Reference proteome</keyword>
<dbReference type="AlphaFoldDB" id="C3J8D9"/>
<evidence type="ECO:0000256" key="1">
    <source>
        <dbReference type="SAM" id="SignalP"/>
    </source>
</evidence>
<dbReference type="EMBL" id="ACNN01000005">
    <property type="protein sequence ID" value="EEN83577.1"/>
    <property type="molecule type" value="Genomic_DNA"/>
</dbReference>
<accession>C3J8D9</accession>
<keyword evidence="1" id="KW-0732">Signal</keyword>
<reference evidence="2 3" key="1">
    <citation type="submission" date="2009-04" db="EMBL/GenBank/DDBJ databases">
        <authorList>
            <person name="Sebastian Y."/>
            <person name="Madupu R."/>
            <person name="Durkin A.S."/>
            <person name="Torralba M."/>
            <person name="Methe B."/>
            <person name="Sutton G.G."/>
            <person name="Strausberg R.L."/>
            <person name="Nelson K.E."/>
        </authorList>
    </citation>
    <scope>NUCLEOTIDE SEQUENCE [LARGE SCALE GENOMIC DNA]</scope>
    <source>
        <strain evidence="3">ATCC 35406 / BCRC 14492 / JCM 8526 / NCTC 13058 / HG 370</strain>
    </source>
</reference>
<proteinExistence type="predicted"/>
<feature type="chain" id="PRO_5002927958" description="FG-GAP repeat protein" evidence="1">
    <location>
        <begin position="25"/>
        <end position="125"/>
    </location>
</feature>
<dbReference type="STRING" id="553175.POREN0001_1384"/>
<evidence type="ECO:0000313" key="2">
    <source>
        <dbReference type="EMBL" id="EEN83577.1"/>
    </source>
</evidence>
<dbReference type="GeneID" id="93365682"/>
<sequence>MKRKSVALLLMMGLFFVLSSNPIAAQKQKKPQLAKEGRTIEELVPNGWEVQSATGDLNKDGIEDFVLLVRSNDPAYIKTRDDGFESNFSPLSLAVYFGSPSGVYKRFKVWYDTISGREDEERENK</sequence>